<sequence length="59" mass="6346">MLLADNEQPDKDEIGLQPSLHPVPDLYPGEKQLPTGPGLPPPSQPSFDGMEPDLPATEK</sequence>
<evidence type="ECO:0000313" key="3">
    <source>
        <dbReference type="Proteomes" id="UP000515220"/>
    </source>
</evidence>
<organism evidence="2 3">
    <name type="scientific">Acetobacter aceti</name>
    <dbReference type="NCBI Taxonomy" id="435"/>
    <lineage>
        <taxon>Bacteria</taxon>
        <taxon>Pseudomonadati</taxon>
        <taxon>Pseudomonadota</taxon>
        <taxon>Alphaproteobacteria</taxon>
        <taxon>Acetobacterales</taxon>
        <taxon>Acetobacteraceae</taxon>
        <taxon>Acetobacter</taxon>
        <taxon>Acetobacter subgen. Acetobacter</taxon>
    </lineage>
</organism>
<dbReference type="EMBL" id="AP023330">
    <property type="protein sequence ID" value="BCI93005.1"/>
    <property type="molecule type" value="Genomic_DNA"/>
</dbReference>
<evidence type="ECO:0000256" key="1">
    <source>
        <dbReference type="SAM" id="MobiDB-lite"/>
    </source>
</evidence>
<geneLocation type="plasmid" evidence="2 3">
    <name>pAAJCM20276_4</name>
</geneLocation>
<evidence type="ECO:0000313" key="2">
    <source>
        <dbReference type="EMBL" id="BCI93005.1"/>
    </source>
</evidence>
<name>A0A6S6Q5M1_ACEAC</name>
<protein>
    <submittedName>
        <fullName evidence="2">Uncharacterized protein</fullName>
    </submittedName>
</protein>
<accession>A0A6S6Q5M1</accession>
<reference evidence="2 3" key="1">
    <citation type="submission" date="2020-07" db="EMBL/GenBank/DDBJ databases">
        <title>Complete Genome Sequence of an acetic acid bacterium, Acetobacter aceti JCM20276.</title>
        <authorList>
            <person name="Hirose Y."/>
            <person name="Mihara H."/>
        </authorList>
    </citation>
    <scope>NUCLEOTIDE SEQUENCE [LARGE SCALE GENOMIC DNA]</scope>
    <source>
        <strain evidence="2 3">JCM20276</strain>
        <plasmid evidence="2 3">pAAJCM20276_4</plasmid>
    </source>
</reference>
<keyword evidence="2" id="KW-0614">Plasmid</keyword>
<dbReference type="AlphaFoldDB" id="A0A6S6Q5M1"/>
<gene>
    <name evidence="2" type="ORF">AAJCM20276_37880</name>
</gene>
<proteinExistence type="predicted"/>
<feature type="region of interest" description="Disordered" evidence="1">
    <location>
        <begin position="1"/>
        <end position="59"/>
    </location>
</feature>
<dbReference type="Proteomes" id="UP000515220">
    <property type="component" value="Plasmid pAAJCM20276_4"/>
</dbReference>